<dbReference type="RefSeq" id="WP_175325732.1">
    <property type="nucleotide sequence ID" value="NZ_BAAAWP010000001.1"/>
</dbReference>
<dbReference type="Proteomes" id="UP000539146">
    <property type="component" value="Unassembled WGS sequence"/>
</dbReference>
<evidence type="ECO:0000313" key="2">
    <source>
        <dbReference type="Proteomes" id="UP000539146"/>
    </source>
</evidence>
<proteinExistence type="predicted"/>
<comment type="caution">
    <text evidence="1">The sequence shown here is derived from an EMBL/GenBank/DDBJ whole genome shotgun (WGS) entry which is preliminary data.</text>
</comment>
<dbReference type="EMBL" id="JABMCG010000095">
    <property type="protein sequence ID" value="NUU27901.1"/>
    <property type="molecule type" value="Genomic_DNA"/>
</dbReference>
<accession>A0A850DSI8</accession>
<protein>
    <submittedName>
        <fullName evidence="1">Uncharacterized protein</fullName>
    </submittedName>
</protein>
<organism evidence="1 2">
    <name type="scientific">Curtobacterium citreum</name>
    <dbReference type="NCBI Taxonomy" id="2036"/>
    <lineage>
        <taxon>Bacteria</taxon>
        <taxon>Bacillati</taxon>
        <taxon>Actinomycetota</taxon>
        <taxon>Actinomycetes</taxon>
        <taxon>Micrococcales</taxon>
        <taxon>Microbacteriaceae</taxon>
        <taxon>Curtobacterium</taxon>
    </lineage>
</organism>
<evidence type="ECO:0000313" key="1">
    <source>
        <dbReference type="EMBL" id="NUU27901.1"/>
    </source>
</evidence>
<name>A0A850DSI8_9MICO</name>
<dbReference type="AlphaFoldDB" id="A0A850DSI8"/>
<sequence>MILTHLDLLAFDMQRHLGLRLTTVLHTHTWREFADLVSGLLGLEEHLVTPRGVTSIPATLLGSRFTTTDDEEPADE</sequence>
<gene>
    <name evidence="1" type="ORF">HP467_07215</name>
</gene>
<reference evidence="1 2" key="1">
    <citation type="submission" date="2020-05" db="EMBL/GenBank/DDBJ databases">
        <title>Genome Sequencing of Type Strains.</title>
        <authorList>
            <person name="Lemaire J.F."/>
            <person name="Inderbitzin P."/>
            <person name="Gregorio O.A."/>
            <person name="Collins S.B."/>
            <person name="Wespe N."/>
            <person name="Knight-Connoni V."/>
        </authorList>
    </citation>
    <scope>NUCLEOTIDE SEQUENCE [LARGE SCALE GENOMIC DNA]</scope>
    <source>
        <strain evidence="1 2">DSM 20512</strain>
    </source>
</reference>